<keyword evidence="1" id="KW-0812">Transmembrane</keyword>
<protein>
    <submittedName>
        <fullName evidence="2">Uncharacterized protein</fullName>
    </submittedName>
</protein>
<proteinExistence type="predicted"/>
<keyword evidence="1" id="KW-1133">Transmembrane helix</keyword>
<sequence>MKEERKYAVIVTLIAVLLCVLTIFVWVKICDLINERDALKERVSDIVTTEEPTEEESSGLVEIPTDATFDTADLTFVEESTNGVGDKVKVYKDKDGNEFTANEEGRLIRTMSKPGAWSEDAAMDADALLDVAHAYMADTYGDDFTPFAYTATHRNRTTDDHQSYIIEYRNATEDQFYFICIWDNGVVLWSQFSNTTDVQTAE</sequence>
<evidence type="ECO:0000313" key="2">
    <source>
        <dbReference type="EMBL" id="DAF51458.1"/>
    </source>
</evidence>
<dbReference type="EMBL" id="BK032616">
    <property type="protein sequence ID" value="DAF51458.1"/>
    <property type="molecule type" value="Genomic_DNA"/>
</dbReference>
<reference evidence="2" key="1">
    <citation type="journal article" date="2021" name="Proc. Natl. Acad. Sci. U.S.A.">
        <title>A Catalog of Tens of Thousands of Viruses from Human Metagenomes Reveals Hidden Associations with Chronic Diseases.</title>
        <authorList>
            <person name="Tisza M.J."/>
            <person name="Buck C.B."/>
        </authorList>
    </citation>
    <scope>NUCLEOTIDE SEQUENCE</scope>
    <source>
        <strain evidence="2">CtrCN24</strain>
    </source>
</reference>
<evidence type="ECO:0000256" key="1">
    <source>
        <dbReference type="SAM" id="Phobius"/>
    </source>
</evidence>
<organism evidence="2">
    <name type="scientific">Siphoviridae sp. ctrCN24</name>
    <dbReference type="NCBI Taxonomy" id="2827953"/>
    <lineage>
        <taxon>Viruses</taxon>
        <taxon>Duplodnaviria</taxon>
        <taxon>Heunggongvirae</taxon>
        <taxon>Uroviricota</taxon>
        <taxon>Caudoviricetes</taxon>
    </lineage>
</organism>
<accession>A0A8S5SLL9</accession>
<keyword evidence="1" id="KW-0472">Membrane</keyword>
<feature type="transmembrane region" description="Helical" evidence="1">
    <location>
        <begin position="7"/>
        <end position="27"/>
    </location>
</feature>
<name>A0A8S5SLL9_9CAUD</name>